<sequence length="488" mass="55157">MASVQHYQAHEMSELATSDEFNDDYPSNYPSSYPSSSREGAPLLGDNASQESLLSPTSTLAPTLQHKPSFFNRLRSLFHRDNQARFGPIDSESGPENNSTLKARKSRGCGVRISGCFVCLLVSGLALFLFLLTSTLYLSPASLPPTRLPDKSTNTTAQFLTLNIFMRPPGVKNNADDYKDERLDYIIRYILPEYDVVAIQEAFAFANRRIDRLIREARYLGFNYHVASPRHYPWELAADGGLLLLSRFPIKQSDVLEFPRGLHSDWLSCKGALHALIELNATRRIHLYTSHTQASYDVQGAFNEEDTRMRYSQFGLLHRFIHSTTAQDTDPILLTGDLNVDASAHNQSTPTASSKAYTQMMDILSGKGVWDTSLHETMWNDTWRVDWKDMGYTTFGHHPVTFGDKLIVNHTEVPAETALTHTDQWMTLQSLDRILWASRNTTELAIHNVTIEPFAVRDNTALTKQQKAKMHFSQISDHYGMSCNVQLL</sequence>
<evidence type="ECO:0000256" key="3">
    <source>
        <dbReference type="ARBA" id="ARBA00022801"/>
    </source>
</evidence>
<feature type="compositionally biased region" description="Low complexity" evidence="4">
    <location>
        <begin position="24"/>
        <end position="37"/>
    </location>
</feature>
<dbReference type="InParanoid" id="A0A167L8D0"/>
<keyword evidence="5" id="KW-1133">Transmembrane helix</keyword>
<dbReference type="GO" id="GO:0005737">
    <property type="term" value="C:cytoplasm"/>
    <property type="evidence" value="ECO:0007669"/>
    <property type="project" value="TreeGrafter"/>
</dbReference>
<feature type="region of interest" description="Disordered" evidence="4">
    <location>
        <begin position="1"/>
        <end position="53"/>
    </location>
</feature>
<keyword evidence="8" id="KW-1185">Reference proteome</keyword>
<dbReference type="Pfam" id="PF03372">
    <property type="entry name" value="Exo_endo_phos"/>
    <property type="match status" value="1"/>
</dbReference>
<dbReference type="Proteomes" id="UP000077315">
    <property type="component" value="Unassembled WGS sequence"/>
</dbReference>
<dbReference type="InterPro" id="IPR005135">
    <property type="entry name" value="Endo/exonuclease/phosphatase"/>
</dbReference>
<evidence type="ECO:0000313" key="8">
    <source>
        <dbReference type="Proteomes" id="UP000077315"/>
    </source>
</evidence>
<dbReference type="InterPro" id="IPR017766">
    <property type="entry name" value="Sphingomyelinase/PLipase_C"/>
</dbReference>
<dbReference type="GeneID" id="28999556"/>
<dbReference type="EMBL" id="KV440990">
    <property type="protein sequence ID" value="OAD69818.1"/>
    <property type="molecule type" value="Genomic_DNA"/>
</dbReference>
<evidence type="ECO:0000256" key="1">
    <source>
        <dbReference type="ARBA" id="ARBA00006335"/>
    </source>
</evidence>
<comment type="similarity">
    <text evidence="1">Belongs to the neutral sphingomyelinase family.</text>
</comment>
<feature type="transmembrane region" description="Helical" evidence="5">
    <location>
        <begin position="111"/>
        <end position="138"/>
    </location>
</feature>
<dbReference type="InterPro" id="IPR038772">
    <property type="entry name" value="Sph/SMPD2-like"/>
</dbReference>
<dbReference type="CDD" id="cd09078">
    <property type="entry name" value="nSMase"/>
    <property type="match status" value="1"/>
</dbReference>
<dbReference type="GO" id="GO:0004767">
    <property type="term" value="F:sphingomyelin phosphodiesterase activity"/>
    <property type="evidence" value="ECO:0007669"/>
    <property type="project" value="UniProtKB-EC"/>
</dbReference>
<dbReference type="AlphaFoldDB" id="A0A167L8D0"/>
<dbReference type="EC" id="3.1.4.12" evidence="2"/>
<evidence type="ECO:0000256" key="4">
    <source>
        <dbReference type="SAM" id="MobiDB-lite"/>
    </source>
</evidence>
<evidence type="ECO:0000259" key="6">
    <source>
        <dbReference type="Pfam" id="PF03372"/>
    </source>
</evidence>
<dbReference type="RefSeq" id="XP_018287858.1">
    <property type="nucleotide sequence ID" value="XM_018438650.1"/>
</dbReference>
<keyword evidence="5" id="KW-0472">Membrane</keyword>
<organism evidence="7 8">
    <name type="scientific">Phycomyces blakesleeanus (strain ATCC 8743b / DSM 1359 / FGSC 10004 / NBRC 33097 / NRRL 1555)</name>
    <dbReference type="NCBI Taxonomy" id="763407"/>
    <lineage>
        <taxon>Eukaryota</taxon>
        <taxon>Fungi</taxon>
        <taxon>Fungi incertae sedis</taxon>
        <taxon>Mucoromycota</taxon>
        <taxon>Mucoromycotina</taxon>
        <taxon>Mucoromycetes</taxon>
        <taxon>Mucorales</taxon>
        <taxon>Phycomycetaceae</taxon>
        <taxon>Phycomyces</taxon>
    </lineage>
</organism>
<dbReference type="PANTHER" id="PTHR16320:SF1">
    <property type="entry name" value="SPHINGOMYELINASE DDB_G0288017"/>
    <property type="match status" value="1"/>
</dbReference>
<dbReference type="InterPro" id="IPR036691">
    <property type="entry name" value="Endo/exonu/phosph_ase_sf"/>
</dbReference>
<dbReference type="STRING" id="763407.A0A167L8D0"/>
<name>A0A167L8D0_PHYB8</name>
<dbReference type="PANTHER" id="PTHR16320">
    <property type="entry name" value="SPHINGOMYELINASE FAMILY MEMBER"/>
    <property type="match status" value="1"/>
</dbReference>
<evidence type="ECO:0000256" key="5">
    <source>
        <dbReference type="SAM" id="Phobius"/>
    </source>
</evidence>
<dbReference type="OrthoDB" id="40902at2759"/>
<dbReference type="Gene3D" id="3.60.10.10">
    <property type="entry name" value="Endonuclease/exonuclease/phosphatase"/>
    <property type="match status" value="1"/>
</dbReference>
<proteinExistence type="inferred from homology"/>
<keyword evidence="3" id="KW-0378">Hydrolase</keyword>
<protein>
    <recommendedName>
        <fullName evidence="2">sphingomyelin phosphodiesterase</fullName>
        <ecNumber evidence="2">3.1.4.12</ecNumber>
    </recommendedName>
</protein>
<keyword evidence="5" id="KW-0812">Transmembrane</keyword>
<evidence type="ECO:0000256" key="2">
    <source>
        <dbReference type="ARBA" id="ARBA00012369"/>
    </source>
</evidence>
<reference evidence="8" key="1">
    <citation type="submission" date="2015-06" db="EMBL/GenBank/DDBJ databases">
        <title>Expansion of signal transduction pathways in fungi by whole-genome duplication.</title>
        <authorList>
            <consortium name="DOE Joint Genome Institute"/>
            <person name="Corrochano L.M."/>
            <person name="Kuo A."/>
            <person name="Marcet-Houben M."/>
            <person name="Polaino S."/>
            <person name="Salamov A."/>
            <person name="Villalobos J.M."/>
            <person name="Alvarez M.I."/>
            <person name="Avalos J."/>
            <person name="Benito E.P."/>
            <person name="Benoit I."/>
            <person name="Burger G."/>
            <person name="Camino L.P."/>
            <person name="Canovas D."/>
            <person name="Cerda-Olmedo E."/>
            <person name="Cheng J.-F."/>
            <person name="Dominguez A."/>
            <person name="Elias M."/>
            <person name="Eslava A.P."/>
            <person name="Glaser F."/>
            <person name="Grimwood J."/>
            <person name="Gutierrez G."/>
            <person name="Heitman J."/>
            <person name="Henrissat B."/>
            <person name="Iturriaga E.A."/>
            <person name="Lang B.F."/>
            <person name="Lavin J.L."/>
            <person name="Lee S."/>
            <person name="Li W."/>
            <person name="Lindquist E."/>
            <person name="Lopez-Garcia S."/>
            <person name="Luque E.M."/>
            <person name="Marcos A.T."/>
            <person name="Martin J."/>
            <person name="McCluskey K."/>
            <person name="Medina H.R."/>
            <person name="Miralles-Duran A."/>
            <person name="Miyazaki A."/>
            <person name="Munoz-Torres E."/>
            <person name="Oguiza J.A."/>
            <person name="Ohm R."/>
            <person name="Olmedo M."/>
            <person name="Orejas M."/>
            <person name="Ortiz-Castellanos L."/>
            <person name="Pisabarro A.G."/>
            <person name="Rodriguez-Romero J."/>
            <person name="Ruiz-Herrera J."/>
            <person name="Ruiz-Vazquez R."/>
            <person name="Sanz C."/>
            <person name="Schackwitz W."/>
            <person name="Schmutz J."/>
            <person name="Shahriari M."/>
            <person name="Shelest E."/>
            <person name="Silva-Franco F."/>
            <person name="Soanes D."/>
            <person name="Syed K."/>
            <person name="Tagua V.G."/>
            <person name="Talbot N.J."/>
            <person name="Thon M."/>
            <person name="De vries R.P."/>
            <person name="Wiebenga A."/>
            <person name="Yadav J.S."/>
            <person name="Braun E.L."/>
            <person name="Baker S."/>
            <person name="Garre V."/>
            <person name="Horwitz B."/>
            <person name="Torres-Martinez S."/>
            <person name="Idnurm A."/>
            <person name="Herrera-Estrella A."/>
            <person name="Gabaldon T."/>
            <person name="Grigoriev I.V."/>
        </authorList>
    </citation>
    <scope>NUCLEOTIDE SEQUENCE [LARGE SCALE GENOMIC DNA]</scope>
    <source>
        <strain evidence="8">NRRL 1555(-)</strain>
    </source>
</reference>
<gene>
    <name evidence="7" type="ORF">PHYBLDRAFT_182632</name>
</gene>
<accession>A0A167L8D0</accession>
<feature type="domain" description="Endonuclease/exonuclease/phosphatase" evidence="6">
    <location>
        <begin position="160"/>
        <end position="478"/>
    </location>
</feature>
<evidence type="ECO:0000313" key="7">
    <source>
        <dbReference type="EMBL" id="OAD69818.1"/>
    </source>
</evidence>
<dbReference type="SUPFAM" id="SSF56219">
    <property type="entry name" value="DNase I-like"/>
    <property type="match status" value="1"/>
</dbReference>
<dbReference type="VEuPathDB" id="FungiDB:PHYBLDRAFT_182632"/>
<dbReference type="GO" id="GO:0005576">
    <property type="term" value="C:extracellular region"/>
    <property type="evidence" value="ECO:0007669"/>
    <property type="project" value="InterPro"/>
</dbReference>